<comment type="caution">
    <text evidence="6">The sequence shown here is derived from an EMBL/GenBank/DDBJ whole genome shotgun (WGS) entry which is preliminary data.</text>
</comment>
<feature type="domain" description="Svf1-like N-terminal" evidence="4">
    <location>
        <begin position="54"/>
        <end position="255"/>
    </location>
</feature>
<comment type="similarity">
    <text evidence="2">Belongs to the SVF1 family.</text>
</comment>
<dbReference type="Pfam" id="PF08622">
    <property type="entry name" value="Svf1"/>
    <property type="match status" value="1"/>
</dbReference>
<dbReference type="InterPro" id="IPR033394">
    <property type="entry name" value="Svf1-like_C"/>
</dbReference>
<name>A0AAV5S1F3_MAUHU</name>
<dbReference type="Proteomes" id="UP001377567">
    <property type="component" value="Unassembled WGS sequence"/>
</dbReference>
<reference evidence="6 7" key="1">
    <citation type="journal article" date="2023" name="Elife">
        <title>Identification of key yeast species and microbe-microbe interactions impacting larval growth of Drosophila in the wild.</title>
        <authorList>
            <person name="Mure A."/>
            <person name="Sugiura Y."/>
            <person name="Maeda R."/>
            <person name="Honda K."/>
            <person name="Sakurai N."/>
            <person name="Takahashi Y."/>
            <person name="Watada M."/>
            <person name="Katoh T."/>
            <person name="Gotoh A."/>
            <person name="Gotoh Y."/>
            <person name="Taniguchi I."/>
            <person name="Nakamura K."/>
            <person name="Hayashi T."/>
            <person name="Katayama T."/>
            <person name="Uemura T."/>
            <person name="Hattori Y."/>
        </authorList>
    </citation>
    <scope>NUCLEOTIDE SEQUENCE [LARGE SCALE GENOMIC DNA]</scope>
    <source>
        <strain evidence="6 7">KH-74</strain>
    </source>
</reference>
<evidence type="ECO:0000256" key="2">
    <source>
        <dbReference type="ARBA" id="ARBA00009069"/>
    </source>
</evidence>
<dbReference type="InterPro" id="IPR051385">
    <property type="entry name" value="Ceramide-binding_SVF1"/>
</dbReference>
<gene>
    <name evidence="6" type="ORF">DAKH74_030350</name>
</gene>
<evidence type="ECO:0000313" key="6">
    <source>
        <dbReference type="EMBL" id="GMM56419.1"/>
    </source>
</evidence>
<evidence type="ECO:0000256" key="1">
    <source>
        <dbReference type="ARBA" id="ARBA00004496"/>
    </source>
</evidence>
<keyword evidence="3" id="KW-0963">Cytoplasm</keyword>
<comment type="subcellular location">
    <subcellularLocation>
        <location evidence="1">Cytoplasm</location>
    </subcellularLocation>
</comment>
<dbReference type="EMBL" id="BTGD01000008">
    <property type="protein sequence ID" value="GMM56419.1"/>
    <property type="molecule type" value="Genomic_DNA"/>
</dbReference>
<accession>A0AAV5S1F3</accession>
<organism evidence="6 7">
    <name type="scientific">Maudiozyma humilis</name>
    <name type="common">Sour dough yeast</name>
    <name type="synonym">Kazachstania humilis</name>
    <dbReference type="NCBI Taxonomy" id="51915"/>
    <lineage>
        <taxon>Eukaryota</taxon>
        <taxon>Fungi</taxon>
        <taxon>Dikarya</taxon>
        <taxon>Ascomycota</taxon>
        <taxon>Saccharomycotina</taxon>
        <taxon>Saccharomycetes</taxon>
        <taxon>Saccharomycetales</taxon>
        <taxon>Saccharomycetaceae</taxon>
        <taxon>Maudiozyma</taxon>
    </lineage>
</organism>
<feature type="domain" description="Svf1-like C-terminal" evidence="5">
    <location>
        <begin position="259"/>
        <end position="406"/>
    </location>
</feature>
<sequence>MPTTNFVPVMEVEPGSRKDHKFIHKMPDLSWKIPKTPTEKTSALKIAKTVESKIETQTLYFTDLDSGVSGFVQILFSHVLGGFYKGFQLNFKVFSHKKDVARDFEVWETFKLPDMEFIKTARTGDEYLYMGAAGKKSSIKFSRNPKKKTNEKYFAQLDIHIEIPKSDLLIDLKALLAEGFIISPNGCSYYLDKEVHYKGDSLGQMQRGGRTSDKYMRHLFMPNGFVTGHIEYAKDDDLLEINLTNAPVTYIDAIQGLLPNKAARMWNFMVFKSKTYTITMMEFITPEEFGSVTVSIWSISELDRITTVGSAVDNDKIVRYKAVQVDKDTGWEYPTSMRFDFLNGDKMKVKNMNLVNRFDILGELPSVIRKAAAQIANIKPYLYQYCQEAEFKGEKGTTIIEATFIS</sequence>
<keyword evidence="7" id="KW-1185">Reference proteome</keyword>
<dbReference type="GO" id="GO:0006979">
    <property type="term" value="P:response to oxidative stress"/>
    <property type="evidence" value="ECO:0007669"/>
    <property type="project" value="InterPro"/>
</dbReference>
<protein>
    <recommendedName>
        <fullName evidence="8">Svf1-like C-terminal domain-containing protein</fullName>
    </recommendedName>
</protein>
<evidence type="ECO:0008006" key="8">
    <source>
        <dbReference type="Google" id="ProtNLM"/>
    </source>
</evidence>
<evidence type="ECO:0000259" key="5">
    <source>
        <dbReference type="Pfam" id="PF17187"/>
    </source>
</evidence>
<dbReference type="Pfam" id="PF17187">
    <property type="entry name" value="Svf1_C"/>
    <property type="match status" value="1"/>
</dbReference>
<evidence type="ECO:0000256" key="3">
    <source>
        <dbReference type="ARBA" id="ARBA00022490"/>
    </source>
</evidence>
<evidence type="ECO:0000259" key="4">
    <source>
        <dbReference type="Pfam" id="PF08622"/>
    </source>
</evidence>
<dbReference type="GO" id="GO:0005737">
    <property type="term" value="C:cytoplasm"/>
    <property type="evidence" value="ECO:0007669"/>
    <property type="project" value="UniProtKB-SubCell"/>
</dbReference>
<proteinExistence type="inferred from homology"/>
<dbReference type="AlphaFoldDB" id="A0AAV5S1F3"/>
<dbReference type="InterPro" id="IPR013931">
    <property type="entry name" value="Svf1-like_N"/>
</dbReference>
<evidence type="ECO:0000313" key="7">
    <source>
        <dbReference type="Proteomes" id="UP001377567"/>
    </source>
</evidence>
<dbReference type="PANTHER" id="PTHR47107:SF1">
    <property type="entry name" value="CERAMIDE-BINDING PROTEIN SVF1-RELATED"/>
    <property type="match status" value="1"/>
</dbReference>
<dbReference type="PANTHER" id="PTHR47107">
    <property type="entry name" value="SVF1-LIKE PROTEIN YDR222W-RELATED"/>
    <property type="match status" value="1"/>
</dbReference>